<sequence length="175" mass="19436">MSILRKLIYLPSLLIIKDELPATRYKHHAVKALIRTVKDHNYSERSLTRATSRIIKAHFDIDHQDQQRASASSSHGASARPLAARHSKNMARRSAPSKPETSSSHTSSSKPGGRQHTSSRKRPNEPSPVGNKKRPSKQPRPASQVVDEHIPDSEVSGQPSPSRRKKVAPRPLSED</sequence>
<dbReference type="AlphaFoldDB" id="A0A074WHR6"/>
<reference evidence="2 3" key="1">
    <citation type="journal article" date="2014" name="BMC Genomics">
        <title>Genome sequencing of four Aureobasidium pullulans varieties: biotechnological potential, stress tolerance, and description of new species.</title>
        <authorList>
            <person name="Gostin Ar C."/>
            <person name="Ohm R.A."/>
            <person name="Kogej T."/>
            <person name="Sonjak S."/>
            <person name="Turk M."/>
            <person name="Zajc J."/>
            <person name="Zalar P."/>
            <person name="Grube M."/>
            <person name="Sun H."/>
            <person name="Han J."/>
            <person name="Sharma A."/>
            <person name="Chiniquy J."/>
            <person name="Ngan C.Y."/>
            <person name="Lipzen A."/>
            <person name="Barry K."/>
            <person name="Grigoriev I.V."/>
            <person name="Gunde-Cimerman N."/>
        </authorList>
    </citation>
    <scope>NUCLEOTIDE SEQUENCE [LARGE SCALE GENOMIC DNA]</scope>
    <source>
        <strain evidence="2 3">CBS 147.97</strain>
    </source>
</reference>
<feature type="compositionally biased region" description="Low complexity" evidence="1">
    <location>
        <begin position="69"/>
        <end position="79"/>
    </location>
</feature>
<name>A0A074WHR6_9PEZI</name>
<feature type="region of interest" description="Disordered" evidence="1">
    <location>
        <begin position="63"/>
        <end position="175"/>
    </location>
</feature>
<dbReference type="GeneID" id="25417044"/>
<dbReference type="Proteomes" id="UP000027730">
    <property type="component" value="Unassembled WGS sequence"/>
</dbReference>
<keyword evidence="3" id="KW-1185">Reference proteome</keyword>
<evidence type="ECO:0000256" key="1">
    <source>
        <dbReference type="SAM" id="MobiDB-lite"/>
    </source>
</evidence>
<organism evidence="2 3">
    <name type="scientific">Aureobasidium namibiae CBS 147.97</name>
    <dbReference type="NCBI Taxonomy" id="1043004"/>
    <lineage>
        <taxon>Eukaryota</taxon>
        <taxon>Fungi</taxon>
        <taxon>Dikarya</taxon>
        <taxon>Ascomycota</taxon>
        <taxon>Pezizomycotina</taxon>
        <taxon>Dothideomycetes</taxon>
        <taxon>Dothideomycetidae</taxon>
        <taxon>Dothideales</taxon>
        <taxon>Saccotheciaceae</taxon>
        <taxon>Aureobasidium</taxon>
    </lineage>
</organism>
<protein>
    <submittedName>
        <fullName evidence="2">Uncharacterized protein</fullName>
    </submittedName>
</protein>
<dbReference type="RefSeq" id="XP_013426872.1">
    <property type="nucleotide sequence ID" value="XM_013571418.1"/>
</dbReference>
<evidence type="ECO:0000313" key="2">
    <source>
        <dbReference type="EMBL" id="KEQ72615.1"/>
    </source>
</evidence>
<gene>
    <name evidence="2" type="ORF">M436DRAFT_82714</name>
</gene>
<feature type="compositionally biased region" description="Low complexity" evidence="1">
    <location>
        <begin position="96"/>
        <end position="111"/>
    </location>
</feature>
<proteinExistence type="predicted"/>
<evidence type="ECO:0000313" key="3">
    <source>
        <dbReference type="Proteomes" id="UP000027730"/>
    </source>
</evidence>
<accession>A0A074WHR6</accession>
<dbReference type="EMBL" id="KL584711">
    <property type="protein sequence ID" value="KEQ72615.1"/>
    <property type="molecule type" value="Genomic_DNA"/>
</dbReference>
<dbReference type="HOGENOM" id="CLU_1532213_0_0_1"/>